<evidence type="ECO:0000256" key="13">
    <source>
        <dbReference type="ARBA" id="ARBA00023136"/>
    </source>
</evidence>
<dbReference type="SMART" id="SM00091">
    <property type="entry name" value="PAS"/>
    <property type="match status" value="1"/>
</dbReference>
<keyword evidence="22" id="KW-1185">Reference proteome</keyword>
<keyword evidence="9" id="KW-0418">Kinase</keyword>
<comment type="subcellular location">
    <subcellularLocation>
        <location evidence="2">Cell inner membrane</location>
        <topology evidence="2">Multi-pass membrane protein</topology>
    </subcellularLocation>
</comment>
<evidence type="ECO:0000259" key="19">
    <source>
        <dbReference type="PROSITE" id="PS50113"/>
    </source>
</evidence>
<evidence type="ECO:0000256" key="12">
    <source>
        <dbReference type="ARBA" id="ARBA00023012"/>
    </source>
</evidence>
<keyword evidence="11" id="KW-1133">Transmembrane helix</keyword>
<dbReference type="InterPro" id="IPR036641">
    <property type="entry name" value="HPT_dom_sf"/>
</dbReference>
<evidence type="ECO:0000259" key="17">
    <source>
        <dbReference type="PROSITE" id="PS50110"/>
    </source>
</evidence>
<keyword evidence="5" id="KW-0997">Cell inner membrane</keyword>
<dbReference type="SUPFAM" id="SSF55874">
    <property type="entry name" value="ATPase domain of HSP90 chaperone/DNA topoisomerase II/histidine kinase"/>
    <property type="match status" value="1"/>
</dbReference>
<dbReference type="InterPro" id="IPR004358">
    <property type="entry name" value="Sig_transdc_His_kin-like_C"/>
</dbReference>
<dbReference type="SUPFAM" id="SSF47226">
    <property type="entry name" value="Histidine-containing phosphotransfer domain, HPT domain"/>
    <property type="match status" value="1"/>
</dbReference>
<dbReference type="InterPro" id="IPR036097">
    <property type="entry name" value="HisK_dim/P_sf"/>
</dbReference>
<feature type="modified residue" description="Phosphohistidine" evidence="14">
    <location>
        <position position="643"/>
    </location>
</feature>
<dbReference type="InterPro" id="IPR000700">
    <property type="entry name" value="PAS-assoc_C"/>
</dbReference>
<organism evidence="21 22">
    <name type="scientific">Metapseudomonas furukawaii</name>
    <name type="common">Pseudomonas furukawaii</name>
    <dbReference type="NCBI Taxonomy" id="1149133"/>
    <lineage>
        <taxon>Bacteria</taxon>
        <taxon>Pseudomonadati</taxon>
        <taxon>Pseudomonadota</taxon>
        <taxon>Gammaproteobacteria</taxon>
        <taxon>Pseudomonadales</taxon>
        <taxon>Pseudomonadaceae</taxon>
        <taxon>Metapseudomonas</taxon>
    </lineage>
</organism>
<keyword evidence="13" id="KW-0472">Membrane</keyword>
<dbReference type="CDD" id="cd00130">
    <property type="entry name" value="PAS"/>
    <property type="match status" value="1"/>
</dbReference>
<dbReference type="Gene3D" id="1.10.287.130">
    <property type="match status" value="1"/>
</dbReference>
<feature type="modified residue" description="4-aspartylphosphate" evidence="15">
    <location>
        <position position="514"/>
    </location>
</feature>
<evidence type="ECO:0000259" key="16">
    <source>
        <dbReference type="PROSITE" id="PS50109"/>
    </source>
</evidence>
<evidence type="ECO:0000313" key="21">
    <source>
        <dbReference type="EMBL" id="BAU76721.1"/>
    </source>
</evidence>
<evidence type="ECO:0000256" key="1">
    <source>
        <dbReference type="ARBA" id="ARBA00000085"/>
    </source>
</evidence>
<dbReference type="SUPFAM" id="SSF47384">
    <property type="entry name" value="Homodimeric domain of signal transducing histidine kinase"/>
    <property type="match status" value="1"/>
</dbReference>
<dbReference type="PROSITE" id="PS50112">
    <property type="entry name" value="PAS"/>
    <property type="match status" value="1"/>
</dbReference>
<dbReference type="GO" id="GO:0000155">
    <property type="term" value="F:phosphorelay sensor kinase activity"/>
    <property type="evidence" value="ECO:0007669"/>
    <property type="project" value="InterPro"/>
</dbReference>
<feature type="domain" description="Response regulatory" evidence="17">
    <location>
        <begin position="465"/>
        <end position="584"/>
    </location>
</feature>
<keyword evidence="10" id="KW-0067">ATP-binding</keyword>
<dbReference type="Gene3D" id="1.20.120.160">
    <property type="entry name" value="HPT domain"/>
    <property type="match status" value="1"/>
</dbReference>
<evidence type="ECO:0000256" key="7">
    <source>
        <dbReference type="ARBA" id="ARBA00022679"/>
    </source>
</evidence>
<evidence type="ECO:0000256" key="9">
    <source>
        <dbReference type="ARBA" id="ARBA00022777"/>
    </source>
</evidence>
<keyword evidence="8" id="KW-0812">Transmembrane</keyword>
<feature type="domain" description="PAC" evidence="19">
    <location>
        <begin position="146"/>
        <end position="202"/>
    </location>
</feature>
<dbReference type="SMART" id="SM00448">
    <property type="entry name" value="REC"/>
    <property type="match status" value="1"/>
</dbReference>
<dbReference type="PROSITE" id="PS50109">
    <property type="entry name" value="HIS_KIN"/>
    <property type="match status" value="1"/>
</dbReference>
<dbReference type="AlphaFoldDB" id="A0AAD1FHI5"/>
<dbReference type="InterPro" id="IPR011006">
    <property type="entry name" value="CheY-like_superfamily"/>
</dbReference>
<evidence type="ECO:0000256" key="10">
    <source>
        <dbReference type="ARBA" id="ARBA00022840"/>
    </source>
</evidence>
<evidence type="ECO:0000256" key="3">
    <source>
        <dbReference type="ARBA" id="ARBA00012438"/>
    </source>
</evidence>
<dbReference type="CDD" id="cd00082">
    <property type="entry name" value="HisKA"/>
    <property type="match status" value="1"/>
</dbReference>
<dbReference type="InterPro" id="IPR005467">
    <property type="entry name" value="His_kinase_dom"/>
</dbReference>
<dbReference type="PROSITE" id="PS50113">
    <property type="entry name" value="PAC"/>
    <property type="match status" value="1"/>
</dbReference>
<dbReference type="InterPro" id="IPR013656">
    <property type="entry name" value="PAS_4"/>
</dbReference>
<dbReference type="PANTHER" id="PTHR43047">
    <property type="entry name" value="TWO-COMPONENT HISTIDINE PROTEIN KINASE"/>
    <property type="match status" value="1"/>
</dbReference>
<dbReference type="GO" id="GO:0009927">
    <property type="term" value="F:histidine phosphotransfer kinase activity"/>
    <property type="evidence" value="ECO:0007669"/>
    <property type="project" value="TreeGrafter"/>
</dbReference>
<reference evidence="21 22" key="2">
    <citation type="journal article" date="2017" name="Int. J. Syst. Evol. Microbiol.">
        <title>Pseudomonas furukawaii sp. nov., a polychlorinated biphenyl-degrading bacterium isolated from biphenyl-contaminated soil in Japan.</title>
        <authorList>
            <person name="Kimura N."/>
            <person name="Watanabe T."/>
            <person name="Suenaga H."/>
            <person name="Fujihara H."/>
            <person name="Futagami T."/>
            <person name="Goto M."/>
            <person name="Hanada S."/>
            <person name="Hirose J."/>
        </authorList>
    </citation>
    <scope>NUCLEOTIDE SEQUENCE [LARGE SCALE GENOMIC DNA]</scope>
    <source>
        <strain evidence="22">DSM 10086 / NBRC 110670 / KF707</strain>
    </source>
</reference>
<dbReference type="NCBIfam" id="TIGR00229">
    <property type="entry name" value="sensory_box"/>
    <property type="match status" value="1"/>
</dbReference>
<evidence type="ECO:0000256" key="4">
    <source>
        <dbReference type="ARBA" id="ARBA00022475"/>
    </source>
</evidence>
<dbReference type="EC" id="2.7.13.3" evidence="3"/>
<protein>
    <recommendedName>
        <fullName evidence="3">histidine kinase</fullName>
        <ecNumber evidence="3">2.7.13.3</ecNumber>
    </recommendedName>
</protein>
<dbReference type="Pfam" id="PF00512">
    <property type="entry name" value="HisKA"/>
    <property type="match status" value="1"/>
</dbReference>
<dbReference type="InterPro" id="IPR000014">
    <property type="entry name" value="PAS"/>
</dbReference>
<dbReference type="CDD" id="cd16922">
    <property type="entry name" value="HATPase_EvgS-ArcB-TorS-like"/>
    <property type="match status" value="1"/>
</dbReference>
<comment type="catalytic activity">
    <reaction evidence="1">
        <text>ATP + protein L-histidine = ADP + protein N-phospho-L-histidine.</text>
        <dbReference type="EC" id="2.7.13.3"/>
    </reaction>
</comment>
<dbReference type="InterPro" id="IPR035965">
    <property type="entry name" value="PAS-like_dom_sf"/>
</dbReference>
<name>A0AAD1FHI5_METFU</name>
<feature type="domain" description="HPt" evidence="20">
    <location>
        <begin position="604"/>
        <end position="698"/>
    </location>
</feature>
<dbReference type="InterPro" id="IPR008207">
    <property type="entry name" value="Sig_transdc_His_kin_Hpt_dom"/>
</dbReference>
<dbReference type="InterPro" id="IPR003661">
    <property type="entry name" value="HisK_dim/P_dom"/>
</dbReference>
<dbReference type="PROSITE" id="PS50894">
    <property type="entry name" value="HPT"/>
    <property type="match status" value="1"/>
</dbReference>
<dbReference type="PRINTS" id="PR00344">
    <property type="entry name" value="BCTRLSENSOR"/>
</dbReference>
<gene>
    <name evidence="21" type="ORF">KF707C_50330</name>
</gene>
<evidence type="ECO:0000256" key="8">
    <source>
        <dbReference type="ARBA" id="ARBA00022692"/>
    </source>
</evidence>
<feature type="domain" description="Histidine kinase" evidence="16">
    <location>
        <begin position="220"/>
        <end position="439"/>
    </location>
</feature>
<evidence type="ECO:0000313" key="22">
    <source>
        <dbReference type="Proteomes" id="UP000218554"/>
    </source>
</evidence>
<evidence type="ECO:0000256" key="2">
    <source>
        <dbReference type="ARBA" id="ARBA00004429"/>
    </source>
</evidence>
<dbReference type="InterPro" id="IPR003594">
    <property type="entry name" value="HATPase_dom"/>
</dbReference>
<keyword evidence="6 15" id="KW-0597">Phosphoprotein</keyword>
<reference evidence="22" key="1">
    <citation type="submission" date="2015-05" db="EMBL/GenBank/DDBJ databases">
        <title>Draft genome sequencing of a biphenyl-degrading bacterium, Pseudomonas balearica KF707 (=NBRC110670).</title>
        <authorList>
            <person name="Kimura N."/>
            <person name="Hirose J."/>
            <person name="Watanabe T."/>
            <person name="Suenaga H."/>
            <person name="Fujihara H."/>
            <person name="Noguchi M."/>
            <person name="Hashimoto M."/>
            <person name="Shimodaira J."/>
            <person name="Tsuchikane K."/>
            <person name="Hosoyama A."/>
            <person name="Yamazoe A."/>
            <person name="Fujita N."/>
            <person name="Furukawa K."/>
        </authorList>
    </citation>
    <scope>NUCLEOTIDE SEQUENCE [LARGE SCALE GENOMIC DNA]</scope>
    <source>
        <strain evidence="22">DSM 10086 / NBRC 110670 / KF707</strain>
    </source>
</reference>
<keyword evidence="12" id="KW-0902">Two-component regulatory system</keyword>
<proteinExistence type="predicted"/>
<dbReference type="Gene3D" id="3.30.565.10">
    <property type="entry name" value="Histidine kinase-like ATPase, C-terminal domain"/>
    <property type="match status" value="1"/>
</dbReference>
<dbReference type="Pfam" id="PF01627">
    <property type="entry name" value="Hpt"/>
    <property type="match status" value="1"/>
</dbReference>
<dbReference type="InterPro" id="IPR001789">
    <property type="entry name" value="Sig_transdc_resp-reg_receiver"/>
</dbReference>
<evidence type="ECO:0000259" key="18">
    <source>
        <dbReference type="PROSITE" id="PS50112"/>
    </source>
</evidence>
<evidence type="ECO:0000256" key="14">
    <source>
        <dbReference type="PROSITE-ProRule" id="PRU00110"/>
    </source>
</evidence>
<dbReference type="PANTHER" id="PTHR43047:SF72">
    <property type="entry name" value="OSMOSENSING HISTIDINE PROTEIN KINASE SLN1"/>
    <property type="match status" value="1"/>
</dbReference>
<dbReference type="Gene3D" id="3.40.50.2300">
    <property type="match status" value="1"/>
</dbReference>
<dbReference type="KEGG" id="pfuw:KF707C_50330"/>
<dbReference type="SUPFAM" id="SSF52172">
    <property type="entry name" value="CheY-like"/>
    <property type="match status" value="1"/>
</dbReference>
<keyword evidence="7" id="KW-0808">Transferase</keyword>
<evidence type="ECO:0000259" key="20">
    <source>
        <dbReference type="PROSITE" id="PS50894"/>
    </source>
</evidence>
<dbReference type="Pfam" id="PF02518">
    <property type="entry name" value="HATPase_c"/>
    <property type="match status" value="1"/>
</dbReference>
<dbReference type="FunFam" id="3.30.565.10:FF:000010">
    <property type="entry name" value="Sensor histidine kinase RcsC"/>
    <property type="match status" value="1"/>
</dbReference>
<dbReference type="CDD" id="cd17546">
    <property type="entry name" value="REC_hyHK_CKI1_RcsC-like"/>
    <property type="match status" value="1"/>
</dbReference>
<dbReference type="EMBL" id="AP014862">
    <property type="protein sequence ID" value="BAU76721.1"/>
    <property type="molecule type" value="Genomic_DNA"/>
</dbReference>
<dbReference type="SMART" id="SM00388">
    <property type="entry name" value="HisKA"/>
    <property type="match status" value="1"/>
</dbReference>
<keyword evidence="4" id="KW-1003">Cell membrane</keyword>
<dbReference type="GO" id="GO:0005886">
    <property type="term" value="C:plasma membrane"/>
    <property type="evidence" value="ECO:0007669"/>
    <property type="project" value="UniProtKB-SubCell"/>
</dbReference>
<dbReference type="InterPro" id="IPR036890">
    <property type="entry name" value="HATPase_C_sf"/>
</dbReference>
<dbReference type="PROSITE" id="PS50110">
    <property type="entry name" value="RESPONSE_REGULATORY"/>
    <property type="match status" value="1"/>
</dbReference>
<evidence type="ECO:0000256" key="15">
    <source>
        <dbReference type="PROSITE-ProRule" id="PRU00169"/>
    </source>
</evidence>
<feature type="domain" description="PAS" evidence="18">
    <location>
        <begin position="83"/>
        <end position="148"/>
    </location>
</feature>
<evidence type="ECO:0000256" key="5">
    <source>
        <dbReference type="ARBA" id="ARBA00022519"/>
    </source>
</evidence>
<dbReference type="Pfam" id="PF00072">
    <property type="entry name" value="Response_reg"/>
    <property type="match status" value="1"/>
</dbReference>
<dbReference type="Gene3D" id="3.30.450.20">
    <property type="entry name" value="PAS domain"/>
    <property type="match status" value="1"/>
</dbReference>
<dbReference type="SUPFAM" id="SSF55785">
    <property type="entry name" value="PYP-like sensor domain (PAS domain)"/>
    <property type="match status" value="1"/>
</dbReference>
<accession>A0AAD1FHI5</accession>
<dbReference type="Proteomes" id="UP000218554">
    <property type="component" value="Chromosome"/>
</dbReference>
<dbReference type="Pfam" id="PF08448">
    <property type="entry name" value="PAS_4"/>
    <property type="match status" value="1"/>
</dbReference>
<keyword evidence="10" id="KW-0547">Nucleotide-binding</keyword>
<sequence length="698" mass="76678">MPACACLLPLTCWALPLPTRLPRPGVLLEEARHLPTGVWQTLLLITLVVVLSLLWNWRLQVQIRERRAAQNLLQDQLAFQFSLLNGLPTPLYVRDLEGRLTTCNRAYETFFGSTLEALRGTRVQEQALAPAGLAELLEQEHQRLLEHRQPRYFDCCIERDGRPHHVYQWLVPFYSARGRLQGLLGGWIDISERKRLELALREARRQALEASAAKGEFLAAMSHELRTPLNALVGLLELEVTRTPAPSENLRVAQQSANAMMELIGNILDLDKIESGQMHLQPRPTNLVPLLEGSRELFAAQARQRGVALRLRCALPAERRYRLDPLRLRQVLHNLLGNALKFTPSGHVELAVRARDGGPGLSRLEFRVSDTGIGIPRDVQPHIFEPYRQAHGEISSLGKGSGLGLKICDQLVRLMGGRIHLDSDAGQGCRIGFTLEAEWEQGGVAMQALAPSPAPAGEPGAAGLRVLVVDDVPVNGLVLQQQLAALGHDARVLDCGREALEAWKGGGFDVLISDCNMPGLDGYALASAVRAWEREQGRAPATLIGYTASAVAQEAERCQRAGMDDLLIKPVTLAALREVLPAIVPREVAAGFDLGHLERLPGFDAQALERLLDELERTLQAELAALDACPPGDRAESIAQDAHRLSGLACTIDAPELLGACRELERAGDPQALARARSLLRRRLEQLLAGLRRRRGGT</sequence>
<dbReference type="SMART" id="SM00387">
    <property type="entry name" value="HATPase_c"/>
    <property type="match status" value="1"/>
</dbReference>
<evidence type="ECO:0000256" key="6">
    <source>
        <dbReference type="ARBA" id="ARBA00022553"/>
    </source>
</evidence>
<evidence type="ECO:0000256" key="11">
    <source>
        <dbReference type="ARBA" id="ARBA00022989"/>
    </source>
</evidence>